<proteinExistence type="predicted"/>
<reference evidence="1" key="1">
    <citation type="submission" date="2018-05" db="EMBL/GenBank/DDBJ databases">
        <title>Draft genome of Mucuna pruriens seed.</title>
        <authorList>
            <person name="Nnadi N.E."/>
            <person name="Vos R."/>
            <person name="Hasami M.H."/>
            <person name="Devisetty U.K."/>
            <person name="Aguiy J.C."/>
        </authorList>
    </citation>
    <scope>NUCLEOTIDE SEQUENCE [LARGE SCALE GENOMIC DNA]</scope>
    <source>
        <strain evidence="1">JCA_2017</strain>
    </source>
</reference>
<dbReference type="EMBL" id="QJKJ01002008">
    <property type="protein sequence ID" value="RDY04810.1"/>
    <property type="molecule type" value="Genomic_DNA"/>
</dbReference>
<evidence type="ECO:0000313" key="2">
    <source>
        <dbReference type="Proteomes" id="UP000257109"/>
    </source>
</evidence>
<comment type="caution">
    <text evidence="1">The sequence shown here is derived from an EMBL/GenBank/DDBJ whole genome shotgun (WGS) entry which is preliminary data.</text>
</comment>
<protein>
    <submittedName>
        <fullName evidence="1">Uncharacterized protein</fullName>
    </submittedName>
</protein>
<name>A0A371HPT1_MUCPR</name>
<dbReference type="AlphaFoldDB" id="A0A371HPT1"/>
<evidence type="ECO:0000313" key="1">
    <source>
        <dbReference type="EMBL" id="RDY04810.1"/>
    </source>
</evidence>
<accession>A0A371HPT1</accession>
<feature type="non-terminal residue" evidence="1">
    <location>
        <position position="80"/>
    </location>
</feature>
<sequence length="80" mass="9377">MKRRTNNLLIKLISMNIYQNSNVIDSGSLIDNLFMFDVDNFHNEILQTSSRGNFRYGYLYLKHEKSLSVDIFKSLAEVEL</sequence>
<organism evidence="1 2">
    <name type="scientific">Mucuna pruriens</name>
    <name type="common">Velvet bean</name>
    <name type="synonym">Dolichos pruriens</name>
    <dbReference type="NCBI Taxonomy" id="157652"/>
    <lineage>
        <taxon>Eukaryota</taxon>
        <taxon>Viridiplantae</taxon>
        <taxon>Streptophyta</taxon>
        <taxon>Embryophyta</taxon>
        <taxon>Tracheophyta</taxon>
        <taxon>Spermatophyta</taxon>
        <taxon>Magnoliopsida</taxon>
        <taxon>eudicotyledons</taxon>
        <taxon>Gunneridae</taxon>
        <taxon>Pentapetalae</taxon>
        <taxon>rosids</taxon>
        <taxon>fabids</taxon>
        <taxon>Fabales</taxon>
        <taxon>Fabaceae</taxon>
        <taxon>Papilionoideae</taxon>
        <taxon>50 kb inversion clade</taxon>
        <taxon>NPAAA clade</taxon>
        <taxon>indigoferoid/millettioid clade</taxon>
        <taxon>Phaseoleae</taxon>
        <taxon>Mucuna</taxon>
    </lineage>
</organism>
<gene>
    <name evidence="1" type="ORF">CR513_11445</name>
</gene>
<keyword evidence="2" id="KW-1185">Reference proteome</keyword>
<dbReference type="Proteomes" id="UP000257109">
    <property type="component" value="Unassembled WGS sequence"/>
</dbReference>